<dbReference type="EMBL" id="PUHY01000004">
    <property type="protein sequence ID" value="PQO39672.1"/>
    <property type="molecule type" value="Genomic_DNA"/>
</dbReference>
<dbReference type="Gene3D" id="3.40.50.2000">
    <property type="entry name" value="Glycogen Phosphorylase B"/>
    <property type="match status" value="1"/>
</dbReference>
<dbReference type="SUPFAM" id="SSF53756">
    <property type="entry name" value="UDP-Glycosyltransferase/glycogen phosphorylase"/>
    <property type="match status" value="1"/>
</dbReference>
<accession>A0A2S8G5D9</accession>
<evidence type="ECO:0000313" key="2">
    <source>
        <dbReference type="EMBL" id="PQO39672.1"/>
    </source>
</evidence>
<gene>
    <name evidence="2" type="ORF">C5Y83_02685</name>
</gene>
<dbReference type="PANTHER" id="PTHR46401">
    <property type="entry name" value="GLYCOSYLTRANSFERASE WBBK-RELATED"/>
    <property type="match status" value="1"/>
</dbReference>
<dbReference type="GO" id="GO:0016757">
    <property type="term" value="F:glycosyltransferase activity"/>
    <property type="evidence" value="ECO:0007669"/>
    <property type="project" value="InterPro"/>
</dbReference>
<dbReference type="InterPro" id="IPR001296">
    <property type="entry name" value="Glyco_trans_1"/>
</dbReference>
<comment type="caution">
    <text evidence="2">The sequence shown here is derived from an EMBL/GenBank/DDBJ whole genome shotgun (WGS) entry which is preliminary data.</text>
</comment>
<evidence type="ECO:0000259" key="1">
    <source>
        <dbReference type="Pfam" id="PF00534"/>
    </source>
</evidence>
<organism evidence="2 3">
    <name type="scientific">Blastopirellula marina</name>
    <dbReference type="NCBI Taxonomy" id="124"/>
    <lineage>
        <taxon>Bacteria</taxon>
        <taxon>Pseudomonadati</taxon>
        <taxon>Planctomycetota</taxon>
        <taxon>Planctomycetia</taxon>
        <taxon>Pirellulales</taxon>
        <taxon>Pirellulaceae</taxon>
        <taxon>Blastopirellula</taxon>
    </lineage>
</organism>
<dbReference type="PANTHER" id="PTHR46401:SF9">
    <property type="entry name" value="MANNOSYLTRANSFERASE A"/>
    <property type="match status" value="1"/>
</dbReference>
<evidence type="ECO:0000313" key="3">
    <source>
        <dbReference type="Proteomes" id="UP000238322"/>
    </source>
</evidence>
<feature type="domain" description="Glycosyl transferase family 1" evidence="1">
    <location>
        <begin position="435"/>
        <end position="587"/>
    </location>
</feature>
<reference evidence="2 3" key="1">
    <citation type="submission" date="2018-02" db="EMBL/GenBank/DDBJ databases">
        <title>Comparative genomes isolates from brazilian mangrove.</title>
        <authorList>
            <person name="Araujo J.E."/>
            <person name="Taketani R.G."/>
            <person name="Silva M.C.P."/>
            <person name="Loureco M.V."/>
            <person name="Andreote F.D."/>
        </authorList>
    </citation>
    <scope>NUCLEOTIDE SEQUENCE [LARGE SCALE GENOMIC DNA]</scope>
    <source>
        <strain evidence="2 3">Hex-1 MGV</strain>
    </source>
</reference>
<name>A0A2S8G5D9_9BACT</name>
<proteinExistence type="predicted"/>
<dbReference type="AlphaFoldDB" id="A0A2S8G5D9"/>
<dbReference type="Proteomes" id="UP000238322">
    <property type="component" value="Unassembled WGS sequence"/>
</dbReference>
<dbReference type="Pfam" id="PF00534">
    <property type="entry name" value="Glycos_transf_1"/>
    <property type="match status" value="1"/>
</dbReference>
<sequence length="630" mass="72124">MVEREFDRDRSGTYRCRGSTAGIRHAVPCHSPAAVSPQGPILHDRNVLDDHRCGYLRTHGHDSVREAHRLVLTSDHLIVYLRWLRLPLLAPHQRLNGESFAASYKRAIELLSLRFCSHHLGTAPKRVFLGKKPKFGAWIWLRIFRYSRTNIGVWPKYRFCYYPARRMEPIRLLETTDRDDLMDLPMRRLMIDITHTASHDYNTGIQRVARCLAREAVAYSARNGIECFPVVHVDGKFAHVDRWCAARGYRRASVDVQALVNGILPSWVSTSNRLRVSKIVTRMRKLLYPRTIDRNVRRIIRSWRASLEPANPGPGDVILMPDSWWDLPEMFDAVHNARNNGALVGAMVHDLIPVRYPEFFTGHVQNNFSRWIERLIHSVDFMIGDAKAIADDLRSYVHEKNGPLEDWKIRHVRLGCDLGDPQESAEANVSADLAKLFVDRDKAPYLMVATLEIRKNHHYLLDAFEKLWAEGKDVSLALVGQIGWKCDDLVQRIANHPEADKRLHLLNNIDDATLSYIYERSKAFVLSSKSEGFGLPIVEAAHHGLHVFASDIPIFREVAGPEGRFFSLDDPGHLSQLISQFEADQEWRTPPQMQTLNEPWSVVFPKLLDTVGDIARDIQHERSQAARTAA</sequence>
<protein>
    <recommendedName>
        <fullName evidence="1">Glycosyl transferase family 1 domain-containing protein</fullName>
    </recommendedName>
</protein>
<dbReference type="CDD" id="cd03809">
    <property type="entry name" value="GT4_MtfB-like"/>
    <property type="match status" value="1"/>
</dbReference>